<evidence type="ECO:0000259" key="10">
    <source>
        <dbReference type="PROSITE" id="PS51278"/>
    </source>
</evidence>
<feature type="domain" description="Glutamine amidotransferase type-2" evidence="10">
    <location>
        <begin position="2"/>
        <end position="214"/>
    </location>
</feature>
<dbReference type="RefSeq" id="WP_129225694.1">
    <property type="nucleotide sequence ID" value="NZ_QYBB01000008.1"/>
</dbReference>
<dbReference type="InterPro" id="IPR001962">
    <property type="entry name" value="Asn_synthase"/>
</dbReference>
<dbReference type="InterPro" id="IPR017932">
    <property type="entry name" value="GATase_2_dom"/>
</dbReference>
<dbReference type="Pfam" id="PF13537">
    <property type="entry name" value="GATase_7"/>
    <property type="match status" value="1"/>
</dbReference>
<dbReference type="Gene3D" id="3.40.50.620">
    <property type="entry name" value="HUPs"/>
    <property type="match status" value="1"/>
</dbReference>
<dbReference type="Pfam" id="PF00733">
    <property type="entry name" value="Asn_synthase"/>
    <property type="match status" value="1"/>
</dbReference>
<keyword evidence="11" id="KW-0436">Ligase</keyword>
<dbReference type="InterPro" id="IPR014729">
    <property type="entry name" value="Rossmann-like_a/b/a_fold"/>
</dbReference>
<comment type="caution">
    <text evidence="11">The sequence shown here is derived from an EMBL/GenBank/DDBJ whole genome shotgun (WGS) entry which is preliminary data.</text>
</comment>
<dbReference type="InterPro" id="IPR033738">
    <property type="entry name" value="AsnB_N"/>
</dbReference>
<dbReference type="CDD" id="cd00712">
    <property type="entry name" value="AsnB"/>
    <property type="match status" value="1"/>
</dbReference>
<protein>
    <recommendedName>
        <fullName evidence="3">asparagine synthase (glutamine-hydrolyzing)</fullName>
        <ecNumber evidence="3">6.3.5.4</ecNumber>
    </recommendedName>
</protein>
<dbReference type="EC" id="6.3.5.4" evidence="3"/>
<dbReference type="CDD" id="cd01991">
    <property type="entry name" value="Asn_synthase_B_C"/>
    <property type="match status" value="1"/>
</dbReference>
<dbReference type="InterPro" id="IPR051786">
    <property type="entry name" value="ASN_synthetase/amidase"/>
</dbReference>
<dbReference type="PIRSF" id="PIRSF001589">
    <property type="entry name" value="Asn_synthetase_glu-h"/>
    <property type="match status" value="1"/>
</dbReference>
<dbReference type="GO" id="GO:0004066">
    <property type="term" value="F:asparagine synthase (glutamine-hydrolyzing) activity"/>
    <property type="evidence" value="ECO:0007669"/>
    <property type="project" value="UniProtKB-EC"/>
</dbReference>
<evidence type="ECO:0000313" key="12">
    <source>
        <dbReference type="Proteomes" id="UP000290759"/>
    </source>
</evidence>
<dbReference type="OrthoDB" id="9763290at2"/>
<dbReference type="SUPFAM" id="SSF56235">
    <property type="entry name" value="N-terminal nucleophile aminohydrolases (Ntn hydrolases)"/>
    <property type="match status" value="1"/>
</dbReference>
<evidence type="ECO:0000256" key="1">
    <source>
        <dbReference type="ARBA" id="ARBA00005187"/>
    </source>
</evidence>
<keyword evidence="4 9" id="KW-0547">Nucleotide-binding</keyword>
<keyword evidence="12" id="KW-1185">Reference proteome</keyword>
<keyword evidence="8" id="KW-0061">Asparagine biosynthesis</keyword>
<dbReference type="SUPFAM" id="SSF52402">
    <property type="entry name" value="Adenine nucleotide alpha hydrolases-like"/>
    <property type="match status" value="1"/>
</dbReference>
<gene>
    <name evidence="11" type="primary">asnB</name>
    <name evidence="11" type="ORF">D3273_09155</name>
</gene>
<comment type="similarity">
    <text evidence="2">Belongs to the asparagine synthetase family.</text>
</comment>
<evidence type="ECO:0000256" key="5">
    <source>
        <dbReference type="ARBA" id="ARBA00022840"/>
    </source>
</evidence>
<dbReference type="PROSITE" id="PS51278">
    <property type="entry name" value="GATASE_TYPE_2"/>
    <property type="match status" value="1"/>
</dbReference>
<dbReference type="PANTHER" id="PTHR43284:SF1">
    <property type="entry name" value="ASPARAGINE SYNTHETASE"/>
    <property type="match status" value="1"/>
</dbReference>
<dbReference type="InterPro" id="IPR029055">
    <property type="entry name" value="Ntn_hydrolases_N"/>
</dbReference>
<reference evidence="11 12" key="2">
    <citation type="submission" date="2019-02" db="EMBL/GenBank/DDBJ databases">
        <title>'Lichenibacterium ramalinii' gen. nov. sp. nov., 'Lichenibacterium minor' gen. nov. sp. nov.</title>
        <authorList>
            <person name="Pankratov T."/>
        </authorList>
    </citation>
    <scope>NUCLEOTIDE SEQUENCE [LARGE SCALE GENOMIC DNA]</scope>
    <source>
        <strain evidence="11 12">RmlP026</strain>
    </source>
</reference>
<dbReference type="Proteomes" id="UP000290759">
    <property type="component" value="Unassembled WGS sequence"/>
</dbReference>
<evidence type="ECO:0000256" key="8">
    <source>
        <dbReference type="PIRSR" id="PIRSR001589-1"/>
    </source>
</evidence>
<evidence type="ECO:0000256" key="6">
    <source>
        <dbReference type="ARBA" id="ARBA00022962"/>
    </source>
</evidence>
<comment type="pathway">
    <text evidence="1">Amino-acid biosynthesis; L-asparagine biosynthesis; L-asparagine from L-aspartate (L-Gln route): step 1/1.</text>
</comment>
<organism evidence="11 12">
    <name type="scientific">Lichenibacterium minor</name>
    <dbReference type="NCBI Taxonomy" id="2316528"/>
    <lineage>
        <taxon>Bacteria</taxon>
        <taxon>Pseudomonadati</taxon>
        <taxon>Pseudomonadota</taxon>
        <taxon>Alphaproteobacteria</taxon>
        <taxon>Hyphomicrobiales</taxon>
        <taxon>Lichenihabitantaceae</taxon>
        <taxon>Lichenibacterium</taxon>
    </lineage>
</organism>
<evidence type="ECO:0000256" key="9">
    <source>
        <dbReference type="PIRSR" id="PIRSR001589-2"/>
    </source>
</evidence>
<keyword evidence="5 9" id="KW-0067">ATP-binding</keyword>
<evidence type="ECO:0000256" key="7">
    <source>
        <dbReference type="ARBA" id="ARBA00048741"/>
    </source>
</evidence>
<feature type="binding site" evidence="9">
    <location>
        <position position="96"/>
    </location>
    <ligand>
        <name>L-glutamine</name>
        <dbReference type="ChEBI" id="CHEBI:58359"/>
    </ligand>
</feature>
<evidence type="ECO:0000256" key="3">
    <source>
        <dbReference type="ARBA" id="ARBA00012737"/>
    </source>
</evidence>
<accession>A0A4Q2UAT5</accession>
<reference evidence="11 12" key="1">
    <citation type="submission" date="2018-12" db="EMBL/GenBank/DDBJ databases">
        <authorList>
            <person name="Grouzdev D.S."/>
            <person name="Krutkina M.S."/>
        </authorList>
    </citation>
    <scope>NUCLEOTIDE SEQUENCE [LARGE SCALE GENOMIC DNA]</scope>
    <source>
        <strain evidence="11 12">RmlP026</strain>
    </source>
</reference>
<dbReference type="GO" id="GO:0005524">
    <property type="term" value="F:ATP binding"/>
    <property type="evidence" value="ECO:0007669"/>
    <property type="project" value="UniProtKB-KW"/>
</dbReference>
<keyword evidence="8" id="KW-0028">Amino-acid biosynthesis</keyword>
<feature type="active site" description="For GATase activity" evidence="8">
    <location>
        <position position="2"/>
    </location>
</feature>
<dbReference type="GO" id="GO:0005829">
    <property type="term" value="C:cytosol"/>
    <property type="evidence" value="ECO:0007669"/>
    <property type="project" value="TreeGrafter"/>
</dbReference>
<dbReference type="NCBIfam" id="TIGR01536">
    <property type="entry name" value="asn_synth_AEB"/>
    <property type="match status" value="1"/>
</dbReference>
<dbReference type="PANTHER" id="PTHR43284">
    <property type="entry name" value="ASPARAGINE SYNTHETASE (GLUTAMINE-HYDROLYZING)"/>
    <property type="match status" value="1"/>
</dbReference>
<evidence type="ECO:0000256" key="2">
    <source>
        <dbReference type="ARBA" id="ARBA00005752"/>
    </source>
</evidence>
<name>A0A4Q2UAT5_9HYPH</name>
<dbReference type="EMBL" id="QYBB01000008">
    <property type="protein sequence ID" value="RYC32196.1"/>
    <property type="molecule type" value="Genomic_DNA"/>
</dbReference>
<dbReference type="AlphaFoldDB" id="A0A4Q2UAT5"/>
<evidence type="ECO:0000256" key="4">
    <source>
        <dbReference type="ARBA" id="ARBA00022741"/>
    </source>
</evidence>
<dbReference type="Gene3D" id="3.60.20.10">
    <property type="entry name" value="Glutamine Phosphoribosylpyrophosphate, subunit 1, domain 1"/>
    <property type="match status" value="1"/>
</dbReference>
<dbReference type="InterPro" id="IPR006426">
    <property type="entry name" value="Asn_synth_AEB"/>
</dbReference>
<dbReference type="GO" id="GO:0006529">
    <property type="term" value="P:asparagine biosynthetic process"/>
    <property type="evidence" value="ECO:0007669"/>
    <property type="project" value="UniProtKB-KW"/>
</dbReference>
<sequence length="591" mass="64498">MCGISGMLMRDGAAVPAARLAAMGRALAHRGPDGHAEYRNGDVGFRHERLAIIDLATGDQPLFDRAGRALVVNGEIYNYVELRAALAGTEWRTAGDCEPLLALYDRHGLDFLKDVRGMFALALHDPARGRTVLARDPFGIKQLYYAEEPDGLAFASEPQAIVAARREASGRNAVAIRPEAAHELLQLQFTTGRDTIFAGISRVMPGEILVVEGGRIVERRHGPAALPETVRRTREPAALAEVDRIVMDAVAVHERADVPYGLFLSSGIDSSAVLTAMARRGAEPVRSYTAAFPETGVHDERETAAALARAAGARHTELPITADTFFARLPEIAACLDDPVADYAVVPNFLLAERAARDVKVVLCGVGGDEIFAGYSRYRRQALPRWLGGRPRRRKGPCDGLDLFVPALSGWRDGIAAAEAEAATRGFNRLQRAQALDFADWLPHSVLVALDRCLMHWGLEGRTPLLDRSVADFGFALPNGLKLRGRQGKYLLRRWLADANPAAKPFARKLGFTVPVGEWIARDGARLGELVAREPGVAELCRPDVVRRVFASADKAHRLLAWRLLFFALWHRRHIRGLAPEGGTLACLESA</sequence>
<evidence type="ECO:0000313" key="11">
    <source>
        <dbReference type="EMBL" id="RYC32196.1"/>
    </source>
</evidence>
<comment type="catalytic activity">
    <reaction evidence="7">
        <text>L-aspartate + L-glutamine + ATP + H2O = L-asparagine + L-glutamate + AMP + diphosphate + H(+)</text>
        <dbReference type="Rhea" id="RHEA:12228"/>
        <dbReference type="ChEBI" id="CHEBI:15377"/>
        <dbReference type="ChEBI" id="CHEBI:15378"/>
        <dbReference type="ChEBI" id="CHEBI:29985"/>
        <dbReference type="ChEBI" id="CHEBI:29991"/>
        <dbReference type="ChEBI" id="CHEBI:30616"/>
        <dbReference type="ChEBI" id="CHEBI:33019"/>
        <dbReference type="ChEBI" id="CHEBI:58048"/>
        <dbReference type="ChEBI" id="CHEBI:58359"/>
        <dbReference type="ChEBI" id="CHEBI:456215"/>
        <dbReference type="EC" id="6.3.5.4"/>
    </reaction>
</comment>
<proteinExistence type="inferred from homology"/>
<keyword evidence="6 8" id="KW-0315">Glutamine amidotransferase</keyword>